<keyword evidence="1" id="KW-0614">Plasmid</keyword>
<keyword evidence="2" id="KW-1185">Reference proteome</keyword>
<accession>A0ABY8QND1</accession>
<evidence type="ECO:0000313" key="1">
    <source>
        <dbReference type="EMBL" id="WGW06055.1"/>
    </source>
</evidence>
<dbReference type="RefSeq" id="WP_282302678.1">
    <property type="nucleotide sequence ID" value="NZ_CP124619.1"/>
</dbReference>
<dbReference type="EMBL" id="CP124619">
    <property type="protein sequence ID" value="WGW06055.1"/>
    <property type="molecule type" value="Genomic_DNA"/>
</dbReference>
<reference evidence="1 2" key="1">
    <citation type="submission" date="2023-05" db="EMBL/GenBank/DDBJ databases">
        <title>YMD87, complete Genome.</title>
        <authorList>
            <person name="Zhang J."/>
            <person name="Xu X."/>
        </authorList>
    </citation>
    <scope>NUCLEOTIDE SEQUENCE [LARGE SCALE GENOMIC DNA]</scope>
    <source>
        <strain evidence="1 2">YMD87</strain>
        <plasmid evidence="1 2">unnamed3</plasmid>
    </source>
</reference>
<evidence type="ECO:0008006" key="3">
    <source>
        <dbReference type="Google" id="ProtNLM"/>
    </source>
</evidence>
<evidence type="ECO:0000313" key="2">
    <source>
        <dbReference type="Proteomes" id="UP001241605"/>
    </source>
</evidence>
<sequence>MRQPDRGVLFPDGVFRLCLDRLGPDEAAARLVCVFGDHQSETIPARWQPYFDRIEVHWAHAPGADNPCHAAQHNMRFDLLDPGADLSLLCDADVAVMAPVTPLAQSLSEIPSLAGVIAHMHFPWGDRPRDPARDWPELAQAVLGRDLARPYRYTLMPADRPPETPFYINFGMFAGPPALLAAFHARDMELRPKVAAHLGEWWAPQVSLALTCADLNVPLRALPMRYNFPNDPRADRQYPDEMAQTVFLHYLRGQEFRREEVFADNSAFQAFLQKPMEGSNALFQRFVAGVTGGRYPFD</sequence>
<name>A0ABY8QND1_9RHOB</name>
<gene>
    <name evidence="1" type="ORF">QF118_19610</name>
</gene>
<protein>
    <recommendedName>
        <fullName evidence="3">Glycosyl transferase</fullName>
    </recommendedName>
</protein>
<proteinExistence type="predicted"/>
<dbReference type="Proteomes" id="UP001241605">
    <property type="component" value="Plasmid unnamed3"/>
</dbReference>
<geneLocation type="plasmid" evidence="1 2">
    <name>unnamed3</name>
</geneLocation>
<organism evidence="1 2">
    <name type="scientific">Tropicibacter oceani</name>
    <dbReference type="NCBI Taxonomy" id="3058420"/>
    <lineage>
        <taxon>Bacteria</taxon>
        <taxon>Pseudomonadati</taxon>
        <taxon>Pseudomonadota</taxon>
        <taxon>Alphaproteobacteria</taxon>
        <taxon>Rhodobacterales</taxon>
        <taxon>Roseobacteraceae</taxon>
        <taxon>Tropicibacter</taxon>
    </lineage>
</organism>